<reference evidence="1 2" key="1">
    <citation type="submission" date="2012-11" db="EMBL/GenBank/DDBJ databases">
        <authorList>
            <person name="Linke B."/>
        </authorList>
    </citation>
    <scope>NUCLEOTIDE SEQUENCE [LARGE SCALE GENOMIC DNA]</scope>
    <source>
        <strain evidence="2">CFBP 1232</strain>
    </source>
</reference>
<organism evidence="1 2">
    <name type="scientific">Erwinia amylovora NBRC 12687 = CFBP 1232</name>
    <dbReference type="NCBI Taxonomy" id="1219359"/>
    <lineage>
        <taxon>Bacteria</taxon>
        <taxon>Pseudomonadati</taxon>
        <taxon>Pseudomonadota</taxon>
        <taxon>Gammaproteobacteria</taxon>
        <taxon>Enterobacterales</taxon>
        <taxon>Erwiniaceae</taxon>
        <taxon>Erwinia</taxon>
    </lineage>
</organism>
<dbReference type="AlphaFoldDB" id="A0A830ZW22"/>
<name>A0A830ZW22_ERWAM</name>
<dbReference type="EMBL" id="CAPB01000039">
    <property type="protein sequence ID" value="CCO95261.1"/>
    <property type="molecule type" value="Genomic_DNA"/>
</dbReference>
<comment type="caution">
    <text evidence="1">The sequence shown here is derived from an EMBL/GenBank/DDBJ whole genome shotgun (WGS) entry which is preliminary data.</text>
</comment>
<protein>
    <submittedName>
        <fullName evidence="1">Uncharacterized protein</fullName>
    </submittedName>
</protein>
<evidence type="ECO:0000313" key="1">
    <source>
        <dbReference type="EMBL" id="CCO95261.1"/>
    </source>
</evidence>
<gene>
    <name evidence="1" type="ORF">BN437_3360</name>
</gene>
<reference evidence="1 2" key="2">
    <citation type="submission" date="2013-04" db="EMBL/GenBank/DDBJ databases">
        <title>Comparative genomics of 12 strains of Erwinia amylovora identifies a pan-genome with a large conserved core and provides insights into host specificity.</title>
        <authorList>
            <person name="Mann R.A."/>
            <person name="Smits T.H.M."/>
            <person name="Buehlmann A."/>
            <person name="Blom J."/>
            <person name="Goesmann A."/>
            <person name="Frey J.E."/>
            <person name="Plummer K.M."/>
            <person name="Beer S.V."/>
            <person name="Luck J."/>
            <person name="Duffy B."/>
            <person name="Rodoni B."/>
        </authorList>
    </citation>
    <scope>NUCLEOTIDE SEQUENCE [LARGE SCALE GENOMIC DNA]</scope>
    <source>
        <strain evidence="2">CFBP 1232</strain>
    </source>
</reference>
<evidence type="ECO:0000313" key="2">
    <source>
        <dbReference type="Proteomes" id="UP000013111"/>
    </source>
</evidence>
<dbReference type="Proteomes" id="UP000013111">
    <property type="component" value="Unassembled WGS sequence"/>
</dbReference>
<sequence>MNFYWINPFINTESASARKILEHIPITDDRIQKIIIHICLFY</sequence>
<proteinExistence type="predicted"/>
<accession>A0A830ZW22</accession>